<reference evidence="6 7" key="1">
    <citation type="submission" date="2017-05" db="EMBL/GenBank/DDBJ databases">
        <title>Complete and WGS of Bordetella genogroups.</title>
        <authorList>
            <person name="Spilker T."/>
            <person name="LiPuma J."/>
        </authorList>
    </citation>
    <scope>NUCLEOTIDE SEQUENCE [LARGE SCALE GENOMIC DNA]</scope>
    <source>
        <strain evidence="6 7">AU10456</strain>
    </source>
</reference>
<dbReference type="Gene3D" id="3.40.190.10">
    <property type="entry name" value="Periplasmic binding protein-like II"/>
    <property type="match status" value="2"/>
</dbReference>
<evidence type="ECO:0000256" key="2">
    <source>
        <dbReference type="ARBA" id="ARBA00023015"/>
    </source>
</evidence>
<dbReference type="GO" id="GO:0006351">
    <property type="term" value="P:DNA-templated transcription"/>
    <property type="evidence" value="ECO:0007669"/>
    <property type="project" value="TreeGrafter"/>
</dbReference>
<dbReference type="Pfam" id="PF03466">
    <property type="entry name" value="LysR_substrate"/>
    <property type="match status" value="1"/>
</dbReference>
<dbReference type="PANTHER" id="PTHR30537:SF74">
    <property type="entry name" value="HTH-TYPE TRANSCRIPTIONAL REGULATOR TRPI"/>
    <property type="match status" value="1"/>
</dbReference>
<comment type="similarity">
    <text evidence="1">Belongs to the LysR transcriptional regulatory family.</text>
</comment>
<evidence type="ECO:0000256" key="3">
    <source>
        <dbReference type="ARBA" id="ARBA00023125"/>
    </source>
</evidence>
<keyword evidence="7" id="KW-1185">Reference proteome</keyword>
<keyword evidence="2" id="KW-0805">Transcription regulation</keyword>
<dbReference type="PRINTS" id="PR00039">
    <property type="entry name" value="HTHLYSR"/>
</dbReference>
<feature type="domain" description="HTH lysR-type" evidence="5">
    <location>
        <begin position="8"/>
        <end position="65"/>
    </location>
</feature>
<dbReference type="InterPro" id="IPR036390">
    <property type="entry name" value="WH_DNA-bd_sf"/>
</dbReference>
<evidence type="ECO:0000313" key="6">
    <source>
        <dbReference type="EMBL" id="OZI46726.1"/>
    </source>
</evidence>
<organism evidence="6 7">
    <name type="scientific">Bordetella genomosp. 5</name>
    <dbReference type="NCBI Taxonomy" id="1395608"/>
    <lineage>
        <taxon>Bacteria</taxon>
        <taxon>Pseudomonadati</taxon>
        <taxon>Pseudomonadota</taxon>
        <taxon>Betaproteobacteria</taxon>
        <taxon>Burkholderiales</taxon>
        <taxon>Alcaligenaceae</taxon>
        <taxon>Bordetella</taxon>
    </lineage>
</organism>
<dbReference type="InterPro" id="IPR036388">
    <property type="entry name" value="WH-like_DNA-bd_sf"/>
</dbReference>
<protein>
    <recommendedName>
        <fullName evidence="5">HTH lysR-type domain-containing protein</fullName>
    </recommendedName>
</protein>
<keyword evidence="4" id="KW-0804">Transcription</keyword>
<accession>A0A261TAS0</accession>
<gene>
    <name evidence="6" type="ORF">CAL25_18745</name>
</gene>
<dbReference type="AlphaFoldDB" id="A0A261TAS0"/>
<dbReference type="FunFam" id="1.10.10.10:FF:000001">
    <property type="entry name" value="LysR family transcriptional regulator"/>
    <property type="match status" value="1"/>
</dbReference>
<dbReference type="SUPFAM" id="SSF46785">
    <property type="entry name" value="Winged helix' DNA-binding domain"/>
    <property type="match status" value="1"/>
</dbReference>
<name>A0A261TAS0_9BORD</name>
<keyword evidence="3" id="KW-0238">DNA-binding</keyword>
<evidence type="ECO:0000256" key="1">
    <source>
        <dbReference type="ARBA" id="ARBA00009437"/>
    </source>
</evidence>
<dbReference type="RefSeq" id="WP_094802620.1">
    <property type="nucleotide sequence ID" value="NZ_NEVP01000011.1"/>
</dbReference>
<sequence>MFLRRLTPSMSQLLAFEAAARLGSFTAAAAELHLTQSAVSRHVQELESALQADLFLRSGRRVSLTPEGARYAREVGAALARIRSASIDVLESRTRAGALQLAVLPIFGSKWLMPRLGEFHARHPEVLINLHSRPGDIELAAEGMDACIVVGDGDWPNMVSHPLMSARAVVIGSPALLARQPVRRKADLLRHTLLHITSNGAGWRDCLLANGQDPRRARMGSRFEYTAHLVQAVTSGLGLGLVTELFVQEELRAGTVVVPPMPGFVAPLKHYYLLHRPDKAAHPALQAFIAWLLQACRSDQPSLD</sequence>
<comment type="caution">
    <text evidence="6">The sequence shown here is derived from an EMBL/GenBank/DDBJ whole genome shotgun (WGS) entry which is preliminary data.</text>
</comment>
<dbReference type="PROSITE" id="PS50931">
    <property type="entry name" value="HTH_LYSR"/>
    <property type="match status" value="1"/>
</dbReference>
<dbReference type="Proteomes" id="UP000216913">
    <property type="component" value="Unassembled WGS sequence"/>
</dbReference>
<dbReference type="InterPro" id="IPR000847">
    <property type="entry name" value="LysR_HTH_N"/>
</dbReference>
<evidence type="ECO:0000256" key="4">
    <source>
        <dbReference type="ARBA" id="ARBA00023163"/>
    </source>
</evidence>
<dbReference type="EMBL" id="NEVP01000011">
    <property type="protein sequence ID" value="OZI46726.1"/>
    <property type="molecule type" value="Genomic_DNA"/>
</dbReference>
<dbReference type="PANTHER" id="PTHR30537">
    <property type="entry name" value="HTH-TYPE TRANSCRIPTIONAL REGULATOR"/>
    <property type="match status" value="1"/>
</dbReference>
<evidence type="ECO:0000313" key="7">
    <source>
        <dbReference type="Proteomes" id="UP000216913"/>
    </source>
</evidence>
<dbReference type="GO" id="GO:0003700">
    <property type="term" value="F:DNA-binding transcription factor activity"/>
    <property type="evidence" value="ECO:0007669"/>
    <property type="project" value="InterPro"/>
</dbReference>
<proteinExistence type="inferred from homology"/>
<dbReference type="Pfam" id="PF00126">
    <property type="entry name" value="HTH_1"/>
    <property type="match status" value="1"/>
</dbReference>
<dbReference type="InterPro" id="IPR005119">
    <property type="entry name" value="LysR_subst-bd"/>
</dbReference>
<dbReference type="GO" id="GO:0043565">
    <property type="term" value="F:sequence-specific DNA binding"/>
    <property type="evidence" value="ECO:0007669"/>
    <property type="project" value="TreeGrafter"/>
</dbReference>
<evidence type="ECO:0000259" key="5">
    <source>
        <dbReference type="PROSITE" id="PS50931"/>
    </source>
</evidence>
<dbReference type="Gene3D" id="1.10.10.10">
    <property type="entry name" value="Winged helix-like DNA-binding domain superfamily/Winged helix DNA-binding domain"/>
    <property type="match status" value="1"/>
</dbReference>
<dbReference type="CDD" id="cd08432">
    <property type="entry name" value="PBP2_GcdR_TrpI_HvrB_AmpR_like"/>
    <property type="match status" value="1"/>
</dbReference>
<dbReference type="OrthoDB" id="9178397at2"/>
<dbReference type="SUPFAM" id="SSF53850">
    <property type="entry name" value="Periplasmic binding protein-like II"/>
    <property type="match status" value="1"/>
</dbReference>
<dbReference type="InterPro" id="IPR058163">
    <property type="entry name" value="LysR-type_TF_proteobact-type"/>
</dbReference>